<evidence type="ECO:0008006" key="11">
    <source>
        <dbReference type="Google" id="ProtNLM"/>
    </source>
</evidence>
<dbReference type="Gene3D" id="1.10.10.60">
    <property type="entry name" value="Homeodomain-like"/>
    <property type="match status" value="1"/>
</dbReference>
<reference evidence="9" key="1">
    <citation type="submission" date="2018-12" db="EMBL/GenBank/DDBJ databases">
        <authorList>
            <person name="Syme R.A."/>
            <person name="Farfan-Caceres L."/>
            <person name="Lichtenzveig J."/>
        </authorList>
    </citation>
    <scope>NUCLEOTIDE SEQUENCE</scope>
    <source>
        <strain evidence="9">Al4</strain>
    </source>
</reference>
<dbReference type="PANTHER" id="PTHR12802:SF41">
    <property type="entry name" value="BRAHMA ASSOCIATED PROTEIN 155 KDA"/>
    <property type="match status" value="1"/>
</dbReference>
<feature type="domain" description="SANT" evidence="8">
    <location>
        <begin position="506"/>
        <end position="557"/>
    </location>
</feature>
<evidence type="ECO:0000259" key="6">
    <source>
        <dbReference type="PROSITE" id="PS50090"/>
    </source>
</evidence>
<dbReference type="InterPro" id="IPR036388">
    <property type="entry name" value="WH-like_DNA-bd_sf"/>
</dbReference>
<evidence type="ECO:0000256" key="2">
    <source>
        <dbReference type="ARBA" id="ARBA00023125"/>
    </source>
</evidence>
<accession>A0A8H7IY06</accession>
<feature type="region of interest" description="Disordered" evidence="5">
    <location>
        <begin position="343"/>
        <end position="418"/>
    </location>
</feature>
<dbReference type="Proteomes" id="UP000651452">
    <property type="component" value="Unassembled WGS sequence"/>
</dbReference>
<keyword evidence="2" id="KW-0238">DNA-binding</keyword>
<dbReference type="CDD" id="cd00167">
    <property type="entry name" value="SANT"/>
    <property type="match status" value="1"/>
</dbReference>
<dbReference type="FunFam" id="1.10.10.60:FF:000014">
    <property type="entry name" value="SWI/SNF complex subunit SMARCC2 isoform C"/>
    <property type="match status" value="1"/>
</dbReference>
<dbReference type="Gene3D" id="1.10.10.10">
    <property type="entry name" value="Winged helix-like DNA-binding domain superfamily/Winged helix DNA-binding domain"/>
    <property type="match status" value="1"/>
</dbReference>
<dbReference type="PROSITE" id="PS51293">
    <property type="entry name" value="SANT"/>
    <property type="match status" value="1"/>
</dbReference>
<feature type="compositionally biased region" description="Basic and acidic residues" evidence="5">
    <location>
        <begin position="398"/>
        <end position="411"/>
    </location>
</feature>
<keyword evidence="3" id="KW-0804">Transcription</keyword>
<dbReference type="GO" id="GO:0045893">
    <property type="term" value="P:positive regulation of DNA-templated transcription"/>
    <property type="evidence" value="ECO:0007669"/>
    <property type="project" value="TreeGrafter"/>
</dbReference>
<dbReference type="Pfam" id="PF00249">
    <property type="entry name" value="Myb_DNA-binding"/>
    <property type="match status" value="1"/>
</dbReference>
<dbReference type="Pfam" id="PF04433">
    <property type="entry name" value="SWIRM"/>
    <property type="match status" value="1"/>
</dbReference>
<comment type="caution">
    <text evidence="9">The sequence shown here is derived from an EMBL/GenBank/DDBJ whole genome shotgun (WGS) entry which is preliminary data.</text>
</comment>
<dbReference type="OrthoDB" id="118550at2759"/>
<dbReference type="GO" id="GO:0016514">
    <property type="term" value="C:SWI/SNF complex"/>
    <property type="evidence" value="ECO:0007669"/>
    <property type="project" value="TreeGrafter"/>
</dbReference>
<dbReference type="InterPro" id="IPR007526">
    <property type="entry name" value="SWIRM"/>
</dbReference>
<dbReference type="GO" id="GO:0042393">
    <property type="term" value="F:histone binding"/>
    <property type="evidence" value="ECO:0007669"/>
    <property type="project" value="TreeGrafter"/>
</dbReference>
<evidence type="ECO:0000259" key="7">
    <source>
        <dbReference type="PROSITE" id="PS50934"/>
    </source>
</evidence>
<evidence type="ECO:0000256" key="1">
    <source>
        <dbReference type="ARBA" id="ARBA00023015"/>
    </source>
</evidence>
<dbReference type="PANTHER" id="PTHR12802">
    <property type="entry name" value="SWI/SNF COMPLEX-RELATED"/>
    <property type="match status" value="1"/>
</dbReference>
<evidence type="ECO:0000259" key="8">
    <source>
        <dbReference type="PROSITE" id="PS51293"/>
    </source>
</evidence>
<proteinExistence type="predicted"/>
<evidence type="ECO:0000256" key="5">
    <source>
        <dbReference type="SAM" id="MobiDB-lite"/>
    </source>
</evidence>
<feature type="compositionally biased region" description="Acidic residues" evidence="5">
    <location>
        <begin position="195"/>
        <end position="211"/>
    </location>
</feature>
<feature type="region of interest" description="Disordered" evidence="5">
    <location>
        <begin position="630"/>
        <end position="668"/>
    </location>
</feature>
<evidence type="ECO:0000313" key="10">
    <source>
        <dbReference type="Proteomes" id="UP000651452"/>
    </source>
</evidence>
<keyword evidence="1" id="KW-0805">Transcription regulation</keyword>
<keyword evidence="4" id="KW-0539">Nucleus</keyword>
<feature type="domain" description="Myb-like" evidence="6">
    <location>
        <begin position="503"/>
        <end position="553"/>
    </location>
</feature>
<dbReference type="GO" id="GO:0006338">
    <property type="term" value="P:chromatin remodeling"/>
    <property type="evidence" value="ECO:0007669"/>
    <property type="project" value="UniProtKB-ARBA"/>
</dbReference>
<evidence type="ECO:0000256" key="4">
    <source>
        <dbReference type="ARBA" id="ARBA00023242"/>
    </source>
</evidence>
<dbReference type="InterPro" id="IPR032451">
    <property type="entry name" value="SMARCC_C"/>
</dbReference>
<dbReference type="SUPFAM" id="SSF46689">
    <property type="entry name" value="Homeodomain-like"/>
    <property type="match status" value="2"/>
</dbReference>
<protein>
    <recommendedName>
        <fullName evidence="11">SWIRM-domain-containing protein</fullName>
    </recommendedName>
</protein>
<name>A0A8H7IY06_9PLEO</name>
<feature type="region of interest" description="Disordered" evidence="5">
    <location>
        <begin position="1"/>
        <end position="21"/>
    </location>
</feature>
<gene>
    <name evidence="9" type="ORF">EKO04_008650</name>
</gene>
<dbReference type="PROSITE" id="PS50090">
    <property type="entry name" value="MYB_LIKE"/>
    <property type="match status" value="1"/>
</dbReference>
<feature type="compositionally biased region" description="Basic and acidic residues" evidence="5">
    <location>
        <begin position="87"/>
        <end position="100"/>
    </location>
</feature>
<dbReference type="EMBL" id="RZGK01000016">
    <property type="protein sequence ID" value="KAF9693208.1"/>
    <property type="molecule type" value="Genomic_DNA"/>
</dbReference>
<evidence type="ECO:0000313" key="9">
    <source>
        <dbReference type="EMBL" id="KAF9693208.1"/>
    </source>
</evidence>
<dbReference type="SMART" id="SM00717">
    <property type="entry name" value="SANT"/>
    <property type="match status" value="1"/>
</dbReference>
<feature type="region of interest" description="Disordered" evidence="5">
    <location>
        <begin position="491"/>
        <end position="511"/>
    </location>
</feature>
<evidence type="ECO:0000256" key="3">
    <source>
        <dbReference type="ARBA" id="ARBA00023163"/>
    </source>
</evidence>
<dbReference type="AlphaFoldDB" id="A0A8H7IY06"/>
<organism evidence="9 10">
    <name type="scientific">Ascochyta lentis</name>
    <dbReference type="NCBI Taxonomy" id="205686"/>
    <lineage>
        <taxon>Eukaryota</taxon>
        <taxon>Fungi</taxon>
        <taxon>Dikarya</taxon>
        <taxon>Ascomycota</taxon>
        <taxon>Pezizomycotina</taxon>
        <taxon>Dothideomycetes</taxon>
        <taxon>Pleosporomycetidae</taxon>
        <taxon>Pleosporales</taxon>
        <taxon>Pleosporineae</taxon>
        <taxon>Didymellaceae</taxon>
        <taxon>Ascochyta</taxon>
    </lineage>
</organism>
<reference evidence="9" key="2">
    <citation type="submission" date="2020-09" db="EMBL/GenBank/DDBJ databases">
        <title>Reference genome assembly for Australian Ascochyta lentis isolate Al4.</title>
        <authorList>
            <person name="Lee R.C."/>
            <person name="Farfan-Caceres L.M."/>
            <person name="Debler J.W."/>
            <person name="Williams A.H."/>
            <person name="Henares B.M."/>
        </authorList>
    </citation>
    <scope>NUCLEOTIDE SEQUENCE</scope>
    <source>
        <strain evidence="9">Al4</strain>
    </source>
</reference>
<feature type="compositionally biased region" description="Acidic residues" evidence="5">
    <location>
        <begin position="170"/>
        <end position="182"/>
    </location>
</feature>
<feature type="compositionally biased region" description="Low complexity" evidence="5">
    <location>
        <begin position="1"/>
        <end position="18"/>
    </location>
</feature>
<feature type="compositionally biased region" description="Low complexity" evidence="5">
    <location>
        <begin position="142"/>
        <end position="162"/>
    </location>
</feature>
<feature type="domain" description="SWIRM" evidence="7">
    <location>
        <begin position="235"/>
        <end position="332"/>
    </location>
</feature>
<sequence length="843" mass="91133">MSDDAPASAPAQDPSLAAEGLAPASALDQAIDLPYTRAIKQSTVHAHHTSIMRVSQLPDLDGLDLDGYDVNQASIDDHTADYNQPPDDDHHHDHDHEHSHNHNHNHPPADSDLSTPPRHVLTPDTDTNMLEGPAVNDSSREPSTATSAPAPAPASDNPLDAPDGPRPDADDADGQEDEDMGGLDDANKHKNGDGPEAEAETEADADADAADPDAAAKADLQAAARSHFVAQTYATIIPSYATWFDMRYIDYRERKALPEFFNARNRSKTPAVYRDYRDFMINTYRLNPSEYLTVTACRRNLAGDVCAIMRVHAFLEQWGLINYQVDPQERPSNIGPPFTGHFRVTVDTPRGLQPFQPGPGAKLTDGKQSAATDRAASAQPTAKAETKSLAGRNIYEANGKEASAEPKDKAANGEGAANGGAADVKELEAAAKEPLKVINCFSCGVECTRVHFHETKPSEQPGQTKSVGGLKRDLCPRCFVEGNFPSGTSSADFTKIANPDASSVPESEEKWTEEETLLLLEGLEEFDEDWNRVADHVATKTREQCVMKFLQLEIEDKYIEADLPQGDAATPSAKFLRDLDYLSEGRAPLHHADNPILSVVSFLAGLAPANVTEAAVASGRSVGEMKRILQDKINKAPTAPSDKGKEKEGEKASTPATGASDVKPEGDDAMEVDTTQDLTVATKDASSDSNPLVTLPFALSAARSSALASHEERHITRLVSGSVNLQLQKLQLKLAHFSDFEKLLSAERRDLQRRRQQLFMDRLNFQRRVRALEDATKKISSGMQGQGLPGSMSNEDAMTALTDAIRMFGVGKGEDSMGVKRDSVDAGVQPVAEGAEGYGKVEM</sequence>
<dbReference type="InterPro" id="IPR017884">
    <property type="entry name" value="SANT_dom"/>
</dbReference>
<dbReference type="InterPro" id="IPR009057">
    <property type="entry name" value="Homeodomain-like_sf"/>
</dbReference>
<dbReference type="GO" id="GO:0003677">
    <property type="term" value="F:DNA binding"/>
    <property type="evidence" value="ECO:0007669"/>
    <property type="project" value="UniProtKB-KW"/>
</dbReference>
<feature type="compositionally biased region" description="Basic and acidic residues" evidence="5">
    <location>
        <begin position="642"/>
        <end position="651"/>
    </location>
</feature>
<keyword evidence="10" id="KW-1185">Reference proteome</keyword>
<feature type="region of interest" description="Disordered" evidence="5">
    <location>
        <begin position="77"/>
        <end position="214"/>
    </location>
</feature>
<dbReference type="Pfam" id="PF16495">
    <property type="entry name" value="SWIRM-assoc_1"/>
    <property type="match status" value="1"/>
</dbReference>
<dbReference type="PROSITE" id="PS50934">
    <property type="entry name" value="SWIRM"/>
    <property type="match status" value="1"/>
</dbReference>
<dbReference type="InterPro" id="IPR001005">
    <property type="entry name" value="SANT/Myb"/>
</dbReference>
<dbReference type="FunFam" id="1.10.10.10:FF:000020">
    <property type="entry name" value="SWI/SNF complex subunit SMARCC2 isoform c"/>
    <property type="match status" value="1"/>
</dbReference>